<dbReference type="Proteomes" id="UP000059113">
    <property type="component" value="Chromosome"/>
</dbReference>
<dbReference type="PATRIC" id="fig|1648404.4.peg.625"/>
<name>A0A0H4VEH7_9SPHN</name>
<accession>A0A0H4VEH7</accession>
<proteinExistence type="predicted"/>
<evidence type="ECO:0000313" key="1">
    <source>
        <dbReference type="EMBL" id="AKQ41226.1"/>
    </source>
</evidence>
<dbReference type="InterPro" id="IPR021955">
    <property type="entry name" value="DUF3572"/>
</dbReference>
<dbReference type="EMBL" id="CP011310">
    <property type="protein sequence ID" value="AKQ41226.1"/>
    <property type="molecule type" value="Genomic_DNA"/>
</dbReference>
<evidence type="ECO:0008006" key="3">
    <source>
        <dbReference type="Google" id="ProtNLM"/>
    </source>
</evidence>
<sequence length="84" mass="9210">MYNDNSTLALIALGWVLAEPDRAHRFLDLTGLTPESLREAADDPATHRAVFDFLAAHEPDLIAAAAMLNVEPESLIRAQQELQA</sequence>
<evidence type="ECO:0000313" key="2">
    <source>
        <dbReference type="Proteomes" id="UP000059113"/>
    </source>
</evidence>
<reference evidence="1 2" key="1">
    <citation type="journal article" date="2015" name="Int. J. Syst. Evol. Microbiol.">
        <title>Erythrobacter atlanticus sp. nov., a bacterium from ocean sediment able to degrade polycyclic aromatic hydrocarbons.</title>
        <authorList>
            <person name="Zhuang L."/>
            <person name="Liu Y."/>
            <person name="Wang L."/>
            <person name="Wang W."/>
            <person name="Shao Z."/>
        </authorList>
    </citation>
    <scope>NUCLEOTIDE SEQUENCE [LARGE SCALE GENOMIC DNA]</scope>
    <source>
        <strain evidence="2">s21-N3</strain>
    </source>
</reference>
<dbReference type="AlphaFoldDB" id="A0A0H4VEH7"/>
<reference evidence="2" key="2">
    <citation type="submission" date="2015-04" db="EMBL/GenBank/DDBJ databases">
        <title>The complete genome sequence of Erythrobacter sp. s21-N3.</title>
        <authorList>
            <person name="Zhuang L."/>
            <person name="Liu Y."/>
            <person name="Shao Z."/>
        </authorList>
    </citation>
    <scope>NUCLEOTIDE SEQUENCE [LARGE SCALE GENOMIC DNA]</scope>
    <source>
        <strain evidence="2">s21-N3</strain>
    </source>
</reference>
<gene>
    <name evidence="1" type="ORF">CP97_02955</name>
</gene>
<dbReference type="OrthoDB" id="7356934at2"/>
<dbReference type="RefSeq" id="WP_048884725.1">
    <property type="nucleotide sequence ID" value="NZ_CP011310.1"/>
</dbReference>
<protein>
    <recommendedName>
        <fullName evidence="3">DUF3572 domain-containing protein</fullName>
    </recommendedName>
</protein>
<organism evidence="1 2">
    <name type="scientific">Aurantiacibacter atlanticus</name>
    <dbReference type="NCBI Taxonomy" id="1648404"/>
    <lineage>
        <taxon>Bacteria</taxon>
        <taxon>Pseudomonadati</taxon>
        <taxon>Pseudomonadota</taxon>
        <taxon>Alphaproteobacteria</taxon>
        <taxon>Sphingomonadales</taxon>
        <taxon>Erythrobacteraceae</taxon>
        <taxon>Aurantiacibacter</taxon>
    </lineage>
</organism>
<keyword evidence="2" id="KW-1185">Reference proteome</keyword>
<dbReference type="KEGG" id="ery:CP97_02955"/>
<dbReference type="Pfam" id="PF12096">
    <property type="entry name" value="DUF3572"/>
    <property type="match status" value="1"/>
</dbReference>
<dbReference type="STRING" id="1648404.CP97_02955"/>